<proteinExistence type="predicted"/>
<dbReference type="PROSITE" id="PS50883">
    <property type="entry name" value="EAL"/>
    <property type="match status" value="1"/>
</dbReference>
<evidence type="ECO:0000259" key="1">
    <source>
        <dbReference type="PROSITE" id="PS50883"/>
    </source>
</evidence>
<dbReference type="Gene3D" id="3.20.20.450">
    <property type="entry name" value="EAL domain"/>
    <property type="match status" value="1"/>
</dbReference>
<dbReference type="EMBL" id="MAMP01000020">
    <property type="protein sequence ID" value="OES45090.1"/>
    <property type="molecule type" value="Genomic_DNA"/>
</dbReference>
<evidence type="ECO:0000313" key="3">
    <source>
        <dbReference type="Proteomes" id="UP000095658"/>
    </source>
</evidence>
<dbReference type="PANTHER" id="PTHR33121:SF71">
    <property type="entry name" value="OXYGEN SENSOR PROTEIN DOSP"/>
    <property type="match status" value="1"/>
</dbReference>
<comment type="caution">
    <text evidence="2">The sequence shown here is derived from an EMBL/GenBank/DDBJ whole genome shotgun (WGS) entry which is preliminary data.</text>
</comment>
<dbReference type="PANTHER" id="PTHR33121">
    <property type="entry name" value="CYCLIC DI-GMP PHOSPHODIESTERASE PDEF"/>
    <property type="match status" value="1"/>
</dbReference>
<dbReference type="Pfam" id="PF00563">
    <property type="entry name" value="EAL"/>
    <property type="match status" value="1"/>
</dbReference>
<accession>A0A1E7DPR8</accession>
<evidence type="ECO:0000313" key="2">
    <source>
        <dbReference type="EMBL" id="OES45090.1"/>
    </source>
</evidence>
<dbReference type="SMART" id="SM00052">
    <property type="entry name" value="EAL"/>
    <property type="match status" value="1"/>
</dbReference>
<keyword evidence="3" id="KW-1185">Reference proteome</keyword>
<gene>
    <name evidence="2" type="ORF">BA724_03515</name>
</gene>
<dbReference type="InterPro" id="IPR001633">
    <property type="entry name" value="EAL_dom"/>
</dbReference>
<dbReference type="RefSeq" id="WP_069937972.1">
    <property type="nucleotide sequence ID" value="NZ_MAMP01000020.1"/>
</dbReference>
<protein>
    <recommendedName>
        <fullName evidence="1">EAL domain-containing protein</fullName>
    </recommendedName>
</protein>
<reference evidence="2 3" key="1">
    <citation type="submission" date="2016-06" db="EMBL/GenBank/DDBJ databases">
        <title>Domibacillus iocasae genome sequencing.</title>
        <authorList>
            <person name="Verma A."/>
            <person name="Pal Y."/>
            <person name="Ojha A.K."/>
            <person name="Krishnamurthi S."/>
        </authorList>
    </citation>
    <scope>NUCLEOTIDE SEQUENCE [LARGE SCALE GENOMIC DNA]</scope>
    <source>
        <strain evidence="2 3">DSM 29979</strain>
    </source>
</reference>
<organism evidence="2 3">
    <name type="scientific">Domibacillus iocasae</name>
    <dbReference type="NCBI Taxonomy" id="1714016"/>
    <lineage>
        <taxon>Bacteria</taxon>
        <taxon>Bacillati</taxon>
        <taxon>Bacillota</taxon>
        <taxon>Bacilli</taxon>
        <taxon>Bacillales</taxon>
        <taxon>Bacillaceae</taxon>
        <taxon>Domibacillus</taxon>
    </lineage>
</organism>
<dbReference type="GO" id="GO:0071111">
    <property type="term" value="F:cyclic-guanylate-specific phosphodiesterase activity"/>
    <property type="evidence" value="ECO:0007669"/>
    <property type="project" value="InterPro"/>
</dbReference>
<name>A0A1E7DPR8_9BACI</name>
<feature type="domain" description="EAL" evidence="1">
    <location>
        <begin position="44"/>
        <end position="263"/>
    </location>
</feature>
<dbReference type="CDD" id="cd01948">
    <property type="entry name" value="EAL"/>
    <property type="match status" value="1"/>
</dbReference>
<dbReference type="InterPro" id="IPR050706">
    <property type="entry name" value="Cyclic-di-GMP_PDE-like"/>
</dbReference>
<dbReference type="OrthoDB" id="9759607at2"/>
<dbReference type="Proteomes" id="UP000095658">
    <property type="component" value="Unassembled WGS sequence"/>
</dbReference>
<sequence>MAPEDGSDCHTLLLRAEPALRHVKNHGKNNIALYHLFFHHQDLECQLAMSFRSALQNGKFYLCYQLKFNLTEHSIASDEALIRWNSPVPDNVSPVVFTPAAEKNGIIFELTKWILEEACRQMKQWNQSGHPIKRVAVNISAPLFLSDSLPEMISKILYDYQLPAHQLELEITETAIIEYFDKELHVIHLLKKVEISILLNDFGTGVSSLIYLKKLSIDTLKIDKSFIDGVHTSFEYKALVKMIIQLAKLFKLSVVAEGVEKKE</sequence>
<dbReference type="AlphaFoldDB" id="A0A1E7DPR8"/>
<dbReference type="SUPFAM" id="SSF141868">
    <property type="entry name" value="EAL domain-like"/>
    <property type="match status" value="1"/>
</dbReference>
<dbReference type="InterPro" id="IPR035919">
    <property type="entry name" value="EAL_sf"/>
</dbReference>
<dbReference type="STRING" id="1714016.BA724_03515"/>